<feature type="transmembrane region" description="Helical" evidence="5">
    <location>
        <begin position="144"/>
        <end position="162"/>
    </location>
</feature>
<dbReference type="AlphaFoldDB" id="A0A7R9KV57"/>
<feature type="transmembrane region" description="Helical" evidence="5">
    <location>
        <begin position="209"/>
        <end position="232"/>
    </location>
</feature>
<feature type="transmembrane region" description="Helical" evidence="5">
    <location>
        <begin position="244"/>
        <end position="262"/>
    </location>
</feature>
<dbReference type="Gene3D" id="1.20.120.1760">
    <property type="match status" value="1"/>
</dbReference>
<dbReference type="GO" id="GO:0005794">
    <property type="term" value="C:Golgi apparatus"/>
    <property type="evidence" value="ECO:0007669"/>
    <property type="project" value="TreeGrafter"/>
</dbReference>
<evidence type="ECO:0000256" key="2">
    <source>
        <dbReference type="ARBA" id="ARBA00010441"/>
    </source>
</evidence>
<feature type="transmembrane region" description="Helical" evidence="5">
    <location>
        <begin position="274"/>
        <end position="296"/>
    </location>
</feature>
<accession>A0A7R9KV57</accession>
<proteinExistence type="inferred from homology"/>
<dbReference type="OrthoDB" id="196717at2759"/>
<feature type="non-terminal residue" evidence="6">
    <location>
        <position position="1"/>
    </location>
</feature>
<evidence type="ECO:0000256" key="5">
    <source>
        <dbReference type="SAM" id="Phobius"/>
    </source>
</evidence>
<dbReference type="GO" id="GO:0005789">
    <property type="term" value="C:endoplasmic reticulum membrane"/>
    <property type="evidence" value="ECO:0007669"/>
    <property type="project" value="TreeGrafter"/>
</dbReference>
<evidence type="ECO:0000256" key="1">
    <source>
        <dbReference type="ARBA" id="ARBA00004370"/>
    </source>
</evidence>
<name>A0A7R9KV57_9ACAR</name>
<evidence type="ECO:0000313" key="7">
    <source>
        <dbReference type="Proteomes" id="UP000759131"/>
    </source>
</evidence>
<keyword evidence="7" id="KW-1185">Reference proteome</keyword>
<comment type="similarity">
    <text evidence="2">Belongs to the CDP-alcohol phosphatidyltransferase class-I family.</text>
</comment>
<feature type="region of interest" description="Disordered" evidence="4">
    <location>
        <begin position="32"/>
        <end position="60"/>
    </location>
</feature>
<dbReference type="GO" id="GO:0004142">
    <property type="term" value="F:diacylglycerol cholinephosphotransferase activity"/>
    <property type="evidence" value="ECO:0007669"/>
    <property type="project" value="TreeGrafter"/>
</dbReference>
<sequence>MIFQSTELNNFSQMSAKPLQYRSSAVNDMSVTNGSNGLTGNENQRQRLEEDKEEENDDNSDKRGLMHFLRYEPYLYNCYVSSFMENMFLQNNWVTIKFWFKLSQYVPISIAPCTITCIGLIINLITSATLFYYSPDAKQTVPNWAFLTCAVGLFLYQLLDALDGKQAVKVQDTPIEEVYDHGCDAVSAFLVTQSVTIAAQLGDSPVQQFIFFIVPLIAFYMTHYCCHVTRVMVFGRIDVIEGQWAIIIVHTLAYGFGQQIFMRRLFVLDITVRDVLFALTILSLIGSIVSNGRLILGADTPMDRYVRIPRMTGPAKWYPLVSLVILILLSVMGFNRQMMNVTHGVMSRFDTCIIAPVVLVLNSYANLLSNNTCLVVALLYALCDHVLYFSLSSIDMKRALDL</sequence>
<feature type="transmembrane region" description="Helical" evidence="5">
    <location>
        <begin position="374"/>
        <end position="391"/>
    </location>
</feature>
<feature type="transmembrane region" description="Helical" evidence="5">
    <location>
        <begin position="316"/>
        <end position="335"/>
    </location>
</feature>
<dbReference type="GO" id="GO:0004307">
    <property type="term" value="F:ethanolaminephosphotransferase activity"/>
    <property type="evidence" value="ECO:0007669"/>
    <property type="project" value="TreeGrafter"/>
</dbReference>
<feature type="transmembrane region" description="Helical" evidence="5">
    <location>
        <begin position="105"/>
        <end position="132"/>
    </location>
</feature>
<dbReference type="GO" id="GO:0006646">
    <property type="term" value="P:phosphatidylethanolamine biosynthetic process"/>
    <property type="evidence" value="ECO:0007669"/>
    <property type="project" value="TreeGrafter"/>
</dbReference>
<dbReference type="InterPro" id="IPR014472">
    <property type="entry name" value="CHOPT"/>
</dbReference>
<dbReference type="EMBL" id="OC860498">
    <property type="protein sequence ID" value="CAD7628637.1"/>
    <property type="molecule type" value="Genomic_DNA"/>
</dbReference>
<comment type="subcellular location">
    <subcellularLocation>
        <location evidence="1">Membrane</location>
    </subcellularLocation>
</comment>
<keyword evidence="5" id="KW-0812">Transmembrane</keyword>
<reference evidence="6" key="1">
    <citation type="submission" date="2020-11" db="EMBL/GenBank/DDBJ databases">
        <authorList>
            <person name="Tran Van P."/>
        </authorList>
    </citation>
    <scope>NUCLEOTIDE SEQUENCE</scope>
</reference>
<protein>
    <submittedName>
        <fullName evidence="6">Uncharacterized protein</fullName>
    </submittedName>
</protein>
<feature type="compositionally biased region" description="Polar residues" evidence="4">
    <location>
        <begin position="32"/>
        <end position="43"/>
    </location>
</feature>
<dbReference type="EMBL" id="CAJPIZ010005923">
    <property type="protein sequence ID" value="CAG2109067.1"/>
    <property type="molecule type" value="Genomic_DNA"/>
</dbReference>
<keyword evidence="5" id="KW-1133">Transmembrane helix</keyword>
<dbReference type="Proteomes" id="UP000759131">
    <property type="component" value="Unassembled WGS sequence"/>
</dbReference>
<organism evidence="6">
    <name type="scientific">Medioppia subpectinata</name>
    <dbReference type="NCBI Taxonomy" id="1979941"/>
    <lineage>
        <taxon>Eukaryota</taxon>
        <taxon>Metazoa</taxon>
        <taxon>Ecdysozoa</taxon>
        <taxon>Arthropoda</taxon>
        <taxon>Chelicerata</taxon>
        <taxon>Arachnida</taxon>
        <taxon>Acari</taxon>
        <taxon>Acariformes</taxon>
        <taxon>Sarcoptiformes</taxon>
        <taxon>Oribatida</taxon>
        <taxon>Brachypylina</taxon>
        <taxon>Oppioidea</taxon>
        <taxon>Oppiidae</taxon>
        <taxon>Medioppia</taxon>
    </lineage>
</organism>
<dbReference type="PANTHER" id="PTHR10414:SF37">
    <property type="entry name" value="BB IN A BOXCAR, ISOFORM C"/>
    <property type="match status" value="1"/>
</dbReference>
<evidence type="ECO:0000256" key="3">
    <source>
        <dbReference type="ARBA" id="ARBA00023136"/>
    </source>
</evidence>
<evidence type="ECO:0000313" key="6">
    <source>
        <dbReference type="EMBL" id="CAD7628637.1"/>
    </source>
</evidence>
<keyword evidence="3 5" id="KW-0472">Membrane</keyword>
<dbReference type="PANTHER" id="PTHR10414">
    <property type="entry name" value="ETHANOLAMINEPHOSPHOTRANSFERASE"/>
    <property type="match status" value="1"/>
</dbReference>
<gene>
    <name evidence="6" type="ORF">OSB1V03_LOCUS9058</name>
</gene>
<dbReference type="InterPro" id="IPR043130">
    <property type="entry name" value="CDP-OH_PTrfase_TM_dom"/>
</dbReference>
<evidence type="ECO:0000256" key="4">
    <source>
        <dbReference type="SAM" id="MobiDB-lite"/>
    </source>
</evidence>